<dbReference type="RefSeq" id="WP_007216940.1">
    <property type="nucleotide sequence ID" value="NZ_JH724086.1"/>
</dbReference>
<organism evidence="1 2">
    <name type="scientific">Bacteroides cellulosilyticus CL02T12C19</name>
    <dbReference type="NCBI Taxonomy" id="997874"/>
    <lineage>
        <taxon>Bacteria</taxon>
        <taxon>Pseudomonadati</taxon>
        <taxon>Bacteroidota</taxon>
        <taxon>Bacteroidia</taxon>
        <taxon>Bacteroidales</taxon>
        <taxon>Bacteroidaceae</taxon>
        <taxon>Bacteroides</taxon>
    </lineage>
</organism>
<comment type="caution">
    <text evidence="1">The sequence shown here is derived from an EMBL/GenBank/DDBJ whole genome shotgun (WGS) entry which is preliminary data.</text>
</comment>
<sequence>MNTPKDEMITAAIHCMVEQRKHEIWEVLYPLSIKYGFTLDSDYASIKLEPPCKDFPEEKCECKLPLDSVYSAFVKGDFLYVMCRGKVYFILDLESGVWRIYLPMHRPPRLKVLWWNIQETVKDLVWFARHWKGLK</sequence>
<reference evidence="1 2" key="1">
    <citation type="submission" date="2012-02" db="EMBL/GenBank/DDBJ databases">
        <title>The Genome Sequence of Bacteroides cellulosilyticus CL02T12C19.</title>
        <authorList>
            <consortium name="The Broad Institute Genome Sequencing Platform"/>
            <person name="Earl A."/>
            <person name="Ward D."/>
            <person name="Feldgarden M."/>
            <person name="Gevers D."/>
            <person name="Zitomersky N.L."/>
            <person name="Coyne M.J."/>
            <person name="Comstock L.E."/>
            <person name="Young S.K."/>
            <person name="Zeng Q."/>
            <person name="Gargeya S."/>
            <person name="Fitzgerald M."/>
            <person name="Haas B."/>
            <person name="Abouelleil A."/>
            <person name="Alvarado L."/>
            <person name="Arachchi H.M."/>
            <person name="Berlin A."/>
            <person name="Chapman S.B."/>
            <person name="Gearin G."/>
            <person name="Goldberg J."/>
            <person name="Griggs A."/>
            <person name="Gujja S."/>
            <person name="Hansen M."/>
            <person name="Heiman D."/>
            <person name="Howarth C."/>
            <person name="Larimer J."/>
            <person name="Lui A."/>
            <person name="MacDonald P.J.P."/>
            <person name="McCowen C."/>
            <person name="Montmayeur A."/>
            <person name="Murphy C."/>
            <person name="Neiman D."/>
            <person name="Pearson M."/>
            <person name="Priest M."/>
            <person name="Roberts A."/>
            <person name="Saif S."/>
            <person name="Shea T."/>
            <person name="Sisk P."/>
            <person name="Stolte C."/>
            <person name="Sykes S."/>
            <person name="Wortman J."/>
            <person name="Nusbaum C."/>
            <person name="Birren B."/>
        </authorList>
    </citation>
    <scope>NUCLEOTIDE SEQUENCE [LARGE SCALE GENOMIC DNA]</scope>
    <source>
        <strain evidence="1 2">CL02T12C19</strain>
    </source>
</reference>
<dbReference type="AlphaFoldDB" id="I8W2P8"/>
<dbReference type="PATRIC" id="fig|997874.3.peg.2289"/>
<dbReference type="EMBL" id="AGXG01000051">
    <property type="protein sequence ID" value="EIY32052.1"/>
    <property type="molecule type" value="Genomic_DNA"/>
</dbReference>
<evidence type="ECO:0000313" key="1">
    <source>
        <dbReference type="EMBL" id="EIY32052.1"/>
    </source>
</evidence>
<evidence type="ECO:0000313" key="2">
    <source>
        <dbReference type="Proteomes" id="UP000003741"/>
    </source>
</evidence>
<gene>
    <name evidence="1" type="ORF">HMPREF1062_02235</name>
</gene>
<protein>
    <submittedName>
        <fullName evidence="1">Uncharacterized protein</fullName>
    </submittedName>
</protein>
<proteinExistence type="predicted"/>
<name>I8W2P8_9BACE</name>
<dbReference type="Proteomes" id="UP000003741">
    <property type="component" value="Unassembled WGS sequence"/>
</dbReference>
<accession>I8W2P8</accession>
<keyword evidence="2" id="KW-1185">Reference proteome</keyword>
<dbReference type="HOGENOM" id="CLU_1881554_0_0_10"/>